<keyword evidence="3" id="KW-1185">Reference proteome</keyword>
<dbReference type="Proteomes" id="UP000628840">
    <property type="component" value="Unassembled WGS sequence"/>
</dbReference>
<protein>
    <recommendedName>
        <fullName evidence="1">DUF7964 domain-containing protein</fullName>
    </recommendedName>
</protein>
<gene>
    <name evidence="2" type="ORF">GCM10009037_15960</name>
</gene>
<evidence type="ECO:0000313" key="3">
    <source>
        <dbReference type="Proteomes" id="UP000628840"/>
    </source>
</evidence>
<name>A0A830F2J7_9EURY</name>
<comment type="caution">
    <text evidence="2">The sequence shown here is derived from an EMBL/GenBank/DDBJ whole genome shotgun (WGS) entry which is preliminary data.</text>
</comment>
<sequence>MALDSLPNRPLAHDDVAVLDAAGAFAAVRPVNAFHFPERDTRLVTALILVTGTGLRAVEYDPTTREWTVVRTEALDDPDGLEDVPDELLATVQGELEDRVSELEEAGVVGQPAARDGDVEVRDATSLGTVLYEQYTD</sequence>
<proteinExistence type="predicted"/>
<reference evidence="2 3" key="1">
    <citation type="journal article" date="2019" name="Int. J. Syst. Evol. Microbiol.">
        <title>The Global Catalogue of Microorganisms (GCM) 10K type strain sequencing project: providing services to taxonomists for standard genome sequencing and annotation.</title>
        <authorList>
            <consortium name="The Broad Institute Genomics Platform"/>
            <consortium name="The Broad Institute Genome Sequencing Center for Infectious Disease"/>
            <person name="Wu L."/>
            <person name="Ma J."/>
        </authorList>
    </citation>
    <scope>NUCLEOTIDE SEQUENCE [LARGE SCALE GENOMIC DNA]</scope>
    <source>
        <strain evidence="2 3">JCM 19585</strain>
    </source>
</reference>
<dbReference type="OrthoDB" id="258623at2157"/>
<dbReference type="RefSeq" id="WP_188882231.1">
    <property type="nucleotide sequence ID" value="NZ_BMPF01000002.1"/>
</dbReference>
<evidence type="ECO:0000259" key="1">
    <source>
        <dbReference type="Pfam" id="PF25912"/>
    </source>
</evidence>
<dbReference type="AlphaFoldDB" id="A0A830F2J7"/>
<dbReference type="EMBL" id="BMPF01000002">
    <property type="protein sequence ID" value="GGL33129.1"/>
    <property type="molecule type" value="Genomic_DNA"/>
</dbReference>
<feature type="domain" description="DUF7964" evidence="1">
    <location>
        <begin position="3"/>
        <end position="92"/>
    </location>
</feature>
<dbReference type="InterPro" id="IPR058270">
    <property type="entry name" value="DUF7964"/>
</dbReference>
<organism evidence="2 3">
    <name type="scientific">Halarchaeum grantii</name>
    <dbReference type="NCBI Taxonomy" id="1193105"/>
    <lineage>
        <taxon>Archaea</taxon>
        <taxon>Methanobacteriati</taxon>
        <taxon>Methanobacteriota</taxon>
        <taxon>Stenosarchaea group</taxon>
        <taxon>Halobacteria</taxon>
        <taxon>Halobacteriales</taxon>
        <taxon>Halobacteriaceae</taxon>
    </lineage>
</organism>
<dbReference type="Pfam" id="PF25912">
    <property type="entry name" value="DUF7964"/>
    <property type="match status" value="1"/>
</dbReference>
<evidence type="ECO:0000313" key="2">
    <source>
        <dbReference type="EMBL" id="GGL33129.1"/>
    </source>
</evidence>
<accession>A0A830F2J7</accession>